<protein>
    <submittedName>
        <fullName evidence="4">4'-phosphopantetheinyl transferase</fullName>
    </submittedName>
</protein>
<dbReference type="GO" id="GO:0019878">
    <property type="term" value="P:lysine biosynthetic process via aminoadipic acid"/>
    <property type="evidence" value="ECO:0007669"/>
    <property type="project" value="TreeGrafter"/>
</dbReference>
<keyword evidence="2 4" id="KW-0808">Transferase</keyword>
<dbReference type="PANTHER" id="PTHR12215">
    <property type="entry name" value="PHOSPHOPANTETHEINE TRANSFERASE"/>
    <property type="match status" value="1"/>
</dbReference>
<dbReference type="SUPFAM" id="SSF56214">
    <property type="entry name" value="4'-phosphopantetheinyl transferase"/>
    <property type="match status" value="2"/>
</dbReference>
<evidence type="ECO:0000256" key="1">
    <source>
        <dbReference type="ARBA" id="ARBA00010990"/>
    </source>
</evidence>
<dbReference type="InterPro" id="IPR050559">
    <property type="entry name" value="P-Pant_transferase_sf"/>
</dbReference>
<dbReference type="Gene3D" id="3.90.470.20">
    <property type="entry name" value="4'-phosphopantetheinyl transferase domain"/>
    <property type="match status" value="2"/>
</dbReference>
<accession>A0A0A2WFY8</accession>
<dbReference type="AlphaFoldDB" id="A0A0A2WFY8"/>
<dbReference type="Proteomes" id="UP000030518">
    <property type="component" value="Unassembled WGS sequence"/>
</dbReference>
<dbReference type="PATRIC" id="fig|1300345.3.peg.1685"/>
<comment type="similarity">
    <text evidence="1">Belongs to the P-Pant transferase superfamily. Gsp/Sfp/HetI/AcpT family.</text>
</comment>
<evidence type="ECO:0000256" key="2">
    <source>
        <dbReference type="ARBA" id="ARBA00022679"/>
    </source>
</evidence>
<dbReference type="STRING" id="1300345.LF41_3148"/>
<comment type="caution">
    <text evidence="4">The sequence shown here is derived from an EMBL/GenBank/DDBJ whole genome shotgun (WGS) entry which is preliminary data.</text>
</comment>
<keyword evidence="5" id="KW-1185">Reference proteome</keyword>
<sequence length="194" mass="21321">MEPAFTSPEASHLPRWTWRDHARGTPATPLVRDWLGAELGVAASSVDLRRDALGRPRLAGVLQGFDVSWSHSGEGLLIALGEGVDVGVDLERARPRPRALELAERFFHVAEHAWLRGLPEPDRNEAFLRLWCAKEAVLKAHGRGIAFGLDKFGLADLEGGLAMTHPHAGLGGPWSVHEWAPRPSYRAALAWRGR</sequence>
<dbReference type="InterPro" id="IPR008278">
    <property type="entry name" value="4-PPantetheinyl_Trfase_dom"/>
</dbReference>
<organism evidence="4 5">
    <name type="scientific">Lysobacter dokdonensis DS-58</name>
    <dbReference type="NCBI Taxonomy" id="1300345"/>
    <lineage>
        <taxon>Bacteria</taxon>
        <taxon>Pseudomonadati</taxon>
        <taxon>Pseudomonadota</taxon>
        <taxon>Gammaproteobacteria</taxon>
        <taxon>Lysobacterales</taxon>
        <taxon>Lysobacteraceae</taxon>
        <taxon>Noviluteimonas</taxon>
    </lineage>
</organism>
<reference evidence="4 5" key="1">
    <citation type="submission" date="2014-09" db="EMBL/GenBank/DDBJ databases">
        <title>Genome sequences of Lysobacter dokdonensis DS-58.</title>
        <authorList>
            <person name="Kim J.F."/>
            <person name="Kwak M.-J."/>
        </authorList>
    </citation>
    <scope>NUCLEOTIDE SEQUENCE [LARGE SCALE GENOMIC DNA]</scope>
    <source>
        <strain evidence="4 5">DS-58</strain>
    </source>
</reference>
<evidence type="ECO:0000259" key="3">
    <source>
        <dbReference type="Pfam" id="PF01648"/>
    </source>
</evidence>
<dbReference type="PANTHER" id="PTHR12215:SF10">
    <property type="entry name" value="L-AMINOADIPATE-SEMIALDEHYDE DEHYDROGENASE-PHOSPHOPANTETHEINYL TRANSFERASE"/>
    <property type="match status" value="1"/>
</dbReference>
<proteinExistence type="inferred from homology"/>
<dbReference type="GO" id="GO:0005829">
    <property type="term" value="C:cytosol"/>
    <property type="evidence" value="ECO:0007669"/>
    <property type="project" value="TreeGrafter"/>
</dbReference>
<dbReference type="OrthoDB" id="9808281at2"/>
<feature type="domain" description="4'-phosphopantetheinyl transferase" evidence="3">
    <location>
        <begin position="86"/>
        <end position="165"/>
    </location>
</feature>
<gene>
    <name evidence="4" type="ORF">LF41_3148</name>
</gene>
<name>A0A0A2WFY8_9GAMM</name>
<dbReference type="EMBL" id="JRKJ01000009">
    <property type="protein sequence ID" value="KGQ19116.1"/>
    <property type="molecule type" value="Genomic_DNA"/>
</dbReference>
<dbReference type="InterPro" id="IPR037143">
    <property type="entry name" value="4-PPantetheinyl_Trfase_dom_sf"/>
</dbReference>
<dbReference type="GO" id="GO:0000287">
    <property type="term" value="F:magnesium ion binding"/>
    <property type="evidence" value="ECO:0007669"/>
    <property type="project" value="InterPro"/>
</dbReference>
<dbReference type="RefSeq" id="WP_052116270.1">
    <property type="nucleotide sequence ID" value="NZ_JRKJ01000009.1"/>
</dbReference>
<evidence type="ECO:0000313" key="4">
    <source>
        <dbReference type="EMBL" id="KGQ19116.1"/>
    </source>
</evidence>
<dbReference type="Pfam" id="PF01648">
    <property type="entry name" value="ACPS"/>
    <property type="match status" value="1"/>
</dbReference>
<dbReference type="GO" id="GO:0008897">
    <property type="term" value="F:holo-[acyl-carrier-protein] synthase activity"/>
    <property type="evidence" value="ECO:0007669"/>
    <property type="project" value="InterPro"/>
</dbReference>
<dbReference type="eggNOG" id="COG2091">
    <property type="taxonomic scope" value="Bacteria"/>
</dbReference>
<evidence type="ECO:0000313" key="5">
    <source>
        <dbReference type="Proteomes" id="UP000030518"/>
    </source>
</evidence>